<dbReference type="EMBL" id="JABMJE010000003">
    <property type="protein sequence ID" value="NQS77185.1"/>
    <property type="molecule type" value="Genomic_DNA"/>
</dbReference>
<dbReference type="AlphaFoldDB" id="A0A8T7H388"/>
<dbReference type="RefSeq" id="WP_214166870.1">
    <property type="nucleotide sequence ID" value="NZ_DAIMMY010000038.1"/>
</dbReference>
<evidence type="ECO:0000313" key="1">
    <source>
        <dbReference type="EMBL" id="NQS77185.1"/>
    </source>
</evidence>
<protein>
    <submittedName>
        <fullName evidence="1">Uncharacterized protein</fullName>
    </submittedName>
</protein>
<sequence length="51" mass="5806">MITTTCDGCGAVVREEHCRMHRERETFWGAPCSYTVIDAYVCPACGYEWEA</sequence>
<accession>A0A8T7H388</accession>
<organism evidence="1 2">
    <name type="scientific">Methanoculleus bourgensis</name>
    <dbReference type="NCBI Taxonomy" id="83986"/>
    <lineage>
        <taxon>Archaea</taxon>
        <taxon>Methanobacteriati</taxon>
        <taxon>Methanobacteriota</taxon>
        <taxon>Stenosarchaea group</taxon>
        <taxon>Methanomicrobia</taxon>
        <taxon>Methanomicrobiales</taxon>
        <taxon>Methanomicrobiaceae</taxon>
        <taxon>Methanoculleus</taxon>
    </lineage>
</organism>
<reference evidence="1" key="1">
    <citation type="submission" date="2020-05" db="EMBL/GenBank/DDBJ databases">
        <title>The first insight into the ecology of ammonia-tolerant syntrophic propionate oxidizing bacteria.</title>
        <authorList>
            <person name="Singh A."/>
            <person name="Schnurer A."/>
            <person name="Westerholm M."/>
        </authorList>
    </citation>
    <scope>NUCLEOTIDE SEQUENCE</scope>
    <source>
        <strain evidence="1">MAG54</strain>
    </source>
</reference>
<evidence type="ECO:0000313" key="2">
    <source>
        <dbReference type="Proteomes" id="UP000737555"/>
    </source>
</evidence>
<proteinExistence type="predicted"/>
<name>A0A8T7H388_9EURY</name>
<dbReference type="Proteomes" id="UP000737555">
    <property type="component" value="Unassembled WGS sequence"/>
</dbReference>
<gene>
    <name evidence="1" type="ORF">HQQ74_00480</name>
</gene>
<comment type="caution">
    <text evidence="1">The sequence shown here is derived from an EMBL/GenBank/DDBJ whole genome shotgun (WGS) entry which is preliminary data.</text>
</comment>